<dbReference type="EMBL" id="GAIX01014479">
    <property type="protein sequence ID" value="JAA78081.1"/>
    <property type="molecule type" value="Transcribed_RNA"/>
</dbReference>
<evidence type="ECO:0000313" key="1">
    <source>
        <dbReference type="EMBL" id="JAA78081.1"/>
    </source>
</evidence>
<protein>
    <submittedName>
        <fullName evidence="1">Uncharacterized protein</fullName>
    </submittedName>
</protein>
<reference evidence="1" key="2">
    <citation type="submission" date="2013-05" db="EMBL/GenBank/DDBJ databases">
        <authorList>
            <person name="Carter J.-M."/>
            <person name="Baker S.C."/>
            <person name="Pink R."/>
            <person name="Carter D.R.F."/>
            <person name="Collins A."/>
            <person name="Tomlin J."/>
            <person name="Gibbs M."/>
            <person name="Breuker C.J."/>
        </authorList>
    </citation>
    <scope>NUCLEOTIDE SEQUENCE</scope>
    <source>
        <tissue evidence="1">Ovary</tissue>
    </source>
</reference>
<accession>S4NH47</accession>
<sequence>MSYKLSSRHNRAVTETQPPENRITLLPCVCITMESFLCVQLRCGYRAVSTSQLVKSPWTVSALNYLLKKRRRDLQYMIFSVKIT</sequence>
<dbReference type="AlphaFoldDB" id="S4NH47"/>
<organism evidence="1">
    <name type="scientific">Pararge aegeria</name>
    <name type="common">speckled wood butterfly</name>
    <dbReference type="NCBI Taxonomy" id="116150"/>
    <lineage>
        <taxon>Eukaryota</taxon>
        <taxon>Metazoa</taxon>
        <taxon>Ecdysozoa</taxon>
        <taxon>Arthropoda</taxon>
        <taxon>Hexapoda</taxon>
        <taxon>Insecta</taxon>
        <taxon>Pterygota</taxon>
        <taxon>Neoptera</taxon>
        <taxon>Endopterygota</taxon>
        <taxon>Lepidoptera</taxon>
        <taxon>Glossata</taxon>
        <taxon>Ditrysia</taxon>
        <taxon>Papilionoidea</taxon>
        <taxon>Nymphalidae</taxon>
        <taxon>Satyrinae</taxon>
        <taxon>Satyrini</taxon>
        <taxon>Parargina</taxon>
        <taxon>Pararge</taxon>
    </lineage>
</organism>
<name>S4NH47_9NEOP</name>
<proteinExistence type="predicted"/>
<reference evidence="1" key="1">
    <citation type="journal article" date="2013" name="BMC Genomics">
        <title>Unscrambling butterfly oogenesis.</title>
        <authorList>
            <person name="Carter J.M."/>
            <person name="Baker S.C."/>
            <person name="Pink R."/>
            <person name="Carter D.R."/>
            <person name="Collins A."/>
            <person name="Tomlin J."/>
            <person name="Gibbs M."/>
            <person name="Breuker C.J."/>
        </authorList>
    </citation>
    <scope>NUCLEOTIDE SEQUENCE</scope>
    <source>
        <tissue evidence="1">Ovary</tissue>
    </source>
</reference>